<dbReference type="Proteomes" id="UP000000763">
    <property type="component" value="Chromosome 2"/>
</dbReference>
<evidence type="ECO:0000313" key="2">
    <source>
        <dbReference type="Proteomes" id="UP000000763"/>
    </source>
</evidence>
<name>Q6K7I4_ORYSJ</name>
<sequence length="62" mass="6710">MQKVPKSIDNLPAAGRPSLQLQVHATTTDDGTLAKHKRLLFGHICMAHQVATRGMLVLFASS</sequence>
<dbReference type="AlphaFoldDB" id="Q6K7I4"/>
<proteinExistence type="predicted"/>
<organism evidence="1 2">
    <name type="scientific">Oryza sativa subsp. japonica</name>
    <name type="common">Rice</name>
    <dbReference type="NCBI Taxonomy" id="39947"/>
    <lineage>
        <taxon>Eukaryota</taxon>
        <taxon>Viridiplantae</taxon>
        <taxon>Streptophyta</taxon>
        <taxon>Embryophyta</taxon>
        <taxon>Tracheophyta</taxon>
        <taxon>Spermatophyta</taxon>
        <taxon>Magnoliopsida</taxon>
        <taxon>Liliopsida</taxon>
        <taxon>Poales</taxon>
        <taxon>Poaceae</taxon>
        <taxon>BOP clade</taxon>
        <taxon>Oryzoideae</taxon>
        <taxon>Oryzeae</taxon>
        <taxon>Oryzinae</taxon>
        <taxon>Oryza</taxon>
        <taxon>Oryza sativa</taxon>
    </lineage>
</organism>
<dbReference type="EMBL" id="AP004837">
    <property type="protein sequence ID" value="BAD21865.1"/>
    <property type="molecule type" value="Genomic_DNA"/>
</dbReference>
<accession>Q6K7I4</accession>
<reference evidence="2" key="1">
    <citation type="journal article" date="2005" name="Nature">
        <title>The map-based sequence of the rice genome.</title>
        <authorList>
            <consortium name="International rice genome sequencing project (IRGSP)"/>
            <person name="Matsumoto T."/>
            <person name="Wu J."/>
            <person name="Kanamori H."/>
            <person name="Katayose Y."/>
            <person name="Fujisawa M."/>
            <person name="Namiki N."/>
            <person name="Mizuno H."/>
            <person name="Yamamoto K."/>
            <person name="Antonio B.A."/>
            <person name="Baba T."/>
            <person name="Sakata K."/>
            <person name="Nagamura Y."/>
            <person name="Aoki H."/>
            <person name="Arikawa K."/>
            <person name="Arita K."/>
            <person name="Bito T."/>
            <person name="Chiden Y."/>
            <person name="Fujitsuka N."/>
            <person name="Fukunaka R."/>
            <person name="Hamada M."/>
            <person name="Harada C."/>
            <person name="Hayashi A."/>
            <person name="Hijishita S."/>
            <person name="Honda M."/>
            <person name="Hosokawa S."/>
            <person name="Ichikawa Y."/>
            <person name="Idonuma A."/>
            <person name="Iijima M."/>
            <person name="Ikeda M."/>
            <person name="Ikeno M."/>
            <person name="Ito K."/>
            <person name="Ito S."/>
            <person name="Ito T."/>
            <person name="Ito Y."/>
            <person name="Ito Y."/>
            <person name="Iwabuchi A."/>
            <person name="Kamiya K."/>
            <person name="Karasawa W."/>
            <person name="Kurita K."/>
            <person name="Katagiri S."/>
            <person name="Kikuta A."/>
            <person name="Kobayashi H."/>
            <person name="Kobayashi N."/>
            <person name="Machita K."/>
            <person name="Maehara T."/>
            <person name="Masukawa M."/>
            <person name="Mizubayashi T."/>
            <person name="Mukai Y."/>
            <person name="Nagasaki H."/>
            <person name="Nagata Y."/>
            <person name="Naito S."/>
            <person name="Nakashima M."/>
            <person name="Nakama Y."/>
            <person name="Nakamichi Y."/>
            <person name="Nakamura M."/>
            <person name="Meguro A."/>
            <person name="Negishi M."/>
            <person name="Ohta I."/>
            <person name="Ohta T."/>
            <person name="Okamoto M."/>
            <person name="Ono N."/>
            <person name="Saji S."/>
            <person name="Sakaguchi M."/>
            <person name="Sakai K."/>
            <person name="Shibata M."/>
            <person name="Shimokawa T."/>
            <person name="Song J."/>
            <person name="Takazaki Y."/>
            <person name="Terasawa K."/>
            <person name="Tsugane M."/>
            <person name="Tsuji K."/>
            <person name="Ueda S."/>
            <person name="Waki K."/>
            <person name="Yamagata H."/>
            <person name="Yamamoto M."/>
            <person name="Yamamoto S."/>
            <person name="Yamane H."/>
            <person name="Yoshiki S."/>
            <person name="Yoshihara R."/>
            <person name="Yukawa K."/>
            <person name="Zhong H."/>
            <person name="Yano M."/>
            <person name="Yuan Q."/>
            <person name="Ouyang S."/>
            <person name="Liu J."/>
            <person name="Jones K.M."/>
            <person name="Gansberger K."/>
            <person name="Moffat K."/>
            <person name="Hill J."/>
            <person name="Bera J."/>
            <person name="Fadrosh D."/>
            <person name="Jin S."/>
            <person name="Johri S."/>
            <person name="Kim M."/>
            <person name="Overton L."/>
            <person name="Reardon M."/>
            <person name="Tsitrin T."/>
            <person name="Vuong H."/>
            <person name="Weaver B."/>
            <person name="Ciecko A."/>
            <person name="Tallon L."/>
            <person name="Jackson J."/>
            <person name="Pai G."/>
            <person name="Aken S.V."/>
            <person name="Utterback T."/>
            <person name="Reidmuller S."/>
            <person name="Feldblyum T."/>
            <person name="Hsiao J."/>
            <person name="Zismann V."/>
            <person name="Iobst S."/>
            <person name="de Vazeille A.R."/>
            <person name="Buell C.R."/>
            <person name="Ying K."/>
            <person name="Li Y."/>
            <person name="Lu T."/>
            <person name="Huang Y."/>
            <person name="Zhao Q."/>
            <person name="Feng Q."/>
            <person name="Zhang L."/>
            <person name="Zhu J."/>
            <person name="Weng Q."/>
            <person name="Mu J."/>
            <person name="Lu Y."/>
            <person name="Fan D."/>
            <person name="Liu Y."/>
            <person name="Guan J."/>
            <person name="Zhang Y."/>
            <person name="Yu S."/>
            <person name="Liu X."/>
            <person name="Zhang Y."/>
            <person name="Hong G."/>
            <person name="Han B."/>
            <person name="Choisne N."/>
            <person name="Demange N."/>
            <person name="Orjeda G."/>
            <person name="Samain S."/>
            <person name="Cattolico L."/>
            <person name="Pelletier E."/>
            <person name="Couloux A."/>
            <person name="Segurens B."/>
            <person name="Wincker P."/>
            <person name="D'Hont A."/>
            <person name="Scarpelli C."/>
            <person name="Weissenbach J."/>
            <person name="Salanoubat M."/>
            <person name="Quetier F."/>
            <person name="Yu Y."/>
            <person name="Kim H.R."/>
            <person name="Rambo T."/>
            <person name="Currie J."/>
            <person name="Collura K."/>
            <person name="Luo M."/>
            <person name="Yang T."/>
            <person name="Ammiraju J.S.S."/>
            <person name="Engler F."/>
            <person name="Soderlund C."/>
            <person name="Wing R.A."/>
            <person name="Palmer L.E."/>
            <person name="de la Bastide M."/>
            <person name="Spiegel L."/>
            <person name="Nascimento L."/>
            <person name="Zutavern T."/>
            <person name="O'Shaughnessy A."/>
            <person name="Dike S."/>
            <person name="Dedhia N."/>
            <person name="Preston R."/>
            <person name="Balija V."/>
            <person name="McCombie W.R."/>
            <person name="Chow T."/>
            <person name="Chen H."/>
            <person name="Chung M."/>
            <person name="Chen C."/>
            <person name="Shaw J."/>
            <person name="Wu H."/>
            <person name="Hsiao K."/>
            <person name="Chao Y."/>
            <person name="Chu M."/>
            <person name="Cheng C."/>
            <person name="Hour A."/>
            <person name="Lee P."/>
            <person name="Lin S."/>
            <person name="Lin Y."/>
            <person name="Liou J."/>
            <person name="Liu S."/>
            <person name="Hsing Y."/>
            <person name="Raghuvanshi S."/>
            <person name="Mohanty A."/>
            <person name="Bharti A.K."/>
            <person name="Gaur A."/>
            <person name="Gupta V."/>
            <person name="Kumar D."/>
            <person name="Ravi V."/>
            <person name="Vij S."/>
            <person name="Kapur A."/>
            <person name="Khurana P."/>
            <person name="Khurana P."/>
            <person name="Khurana J.P."/>
            <person name="Tyagi A.K."/>
            <person name="Gaikwad K."/>
            <person name="Singh A."/>
            <person name="Dalal V."/>
            <person name="Srivastava S."/>
            <person name="Dixit A."/>
            <person name="Pal A.K."/>
            <person name="Ghazi I.A."/>
            <person name="Yadav M."/>
            <person name="Pandit A."/>
            <person name="Bhargava A."/>
            <person name="Sureshbabu K."/>
            <person name="Batra K."/>
            <person name="Sharma T.R."/>
            <person name="Mohapatra T."/>
            <person name="Singh N.K."/>
            <person name="Messing J."/>
            <person name="Nelson A.B."/>
            <person name="Fuks G."/>
            <person name="Kavchok S."/>
            <person name="Keizer G."/>
            <person name="Linton E."/>
            <person name="Llaca V."/>
            <person name="Song R."/>
            <person name="Tanyolac B."/>
            <person name="Young S."/>
            <person name="Ho-Il K."/>
            <person name="Hahn J.H."/>
            <person name="Sangsakoo G."/>
            <person name="Vanavichit A."/>
            <person name="de Mattos Luiz.A.T."/>
            <person name="Zimmer P.D."/>
            <person name="Malone G."/>
            <person name="Dellagostin O."/>
            <person name="de Oliveira A.C."/>
            <person name="Bevan M."/>
            <person name="Bancroft I."/>
            <person name="Minx P."/>
            <person name="Cordum H."/>
            <person name="Wilson R."/>
            <person name="Cheng Z."/>
            <person name="Jin W."/>
            <person name="Jiang J."/>
            <person name="Leong S.A."/>
            <person name="Iwama H."/>
            <person name="Gojobori T."/>
            <person name="Itoh T."/>
            <person name="Niimura Y."/>
            <person name="Fujii Y."/>
            <person name="Habara T."/>
            <person name="Sakai H."/>
            <person name="Sato Y."/>
            <person name="Wilson G."/>
            <person name="Kumar K."/>
            <person name="McCouch S."/>
            <person name="Juretic N."/>
            <person name="Hoen D."/>
            <person name="Wright S."/>
            <person name="Bruskiewich R."/>
            <person name="Bureau T."/>
            <person name="Miyao A."/>
            <person name="Hirochika H."/>
            <person name="Nishikawa T."/>
            <person name="Kadowaki K."/>
            <person name="Sugiura M."/>
            <person name="Burr B."/>
            <person name="Sasaki T."/>
        </authorList>
    </citation>
    <scope>NUCLEOTIDE SEQUENCE [LARGE SCALE GENOMIC DNA]</scope>
    <source>
        <strain evidence="2">cv. Nipponbare</strain>
    </source>
</reference>
<gene>
    <name evidence="1" type="primary">P0483C08.30</name>
</gene>
<reference evidence="2" key="2">
    <citation type="journal article" date="2008" name="Nucleic Acids Res.">
        <title>The rice annotation project database (RAP-DB): 2008 update.</title>
        <authorList>
            <consortium name="The rice annotation project (RAP)"/>
        </authorList>
    </citation>
    <scope>GENOME REANNOTATION</scope>
    <source>
        <strain evidence="2">cv. Nipponbare</strain>
    </source>
</reference>
<evidence type="ECO:0000313" key="1">
    <source>
        <dbReference type="EMBL" id="BAD21865.1"/>
    </source>
</evidence>
<protein>
    <submittedName>
        <fullName evidence="1">Uncharacterized protein</fullName>
    </submittedName>
</protein>